<organism evidence="1 2">
    <name type="scientific">Nitrolancea hollandica Lb</name>
    <dbReference type="NCBI Taxonomy" id="1129897"/>
    <lineage>
        <taxon>Bacteria</taxon>
        <taxon>Pseudomonadati</taxon>
        <taxon>Thermomicrobiota</taxon>
        <taxon>Thermomicrobia</taxon>
        <taxon>Sphaerobacterales</taxon>
        <taxon>Sphaerobacterineae</taxon>
        <taxon>Sphaerobacteraceae</taxon>
        <taxon>Nitrolancea</taxon>
    </lineage>
</organism>
<dbReference type="EMBL" id="CAGS01000281">
    <property type="protein sequence ID" value="CCF84499.1"/>
    <property type="molecule type" value="Genomic_DNA"/>
</dbReference>
<protein>
    <submittedName>
        <fullName evidence="1">Uncharacterized protein</fullName>
    </submittedName>
</protein>
<name>I4EII7_9BACT</name>
<evidence type="ECO:0000313" key="1">
    <source>
        <dbReference type="EMBL" id="CCF84499.1"/>
    </source>
</evidence>
<dbReference type="AlphaFoldDB" id="I4EII7"/>
<comment type="caution">
    <text evidence="1">The sequence shown here is derived from an EMBL/GenBank/DDBJ whole genome shotgun (WGS) entry which is preliminary data.</text>
</comment>
<evidence type="ECO:0000313" key="2">
    <source>
        <dbReference type="Proteomes" id="UP000004221"/>
    </source>
</evidence>
<proteinExistence type="predicted"/>
<dbReference type="Proteomes" id="UP000004221">
    <property type="component" value="Unassembled WGS sequence"/>
</dbReference>
<accession>I4EII7</accession>
<reference evidence="1 2" key="1">
    <citation type="journal article" date="2012" name="ISME J.">
        <title>Nitrification expanded: discovery, physiology and genomics of a nitrite-oxidizing bacterium from the phylum Chloroflexi.</title>
        <authorList>
            <person name="Sorokin D.Y."/>
            <person name="Lucker S."/>
            <person name="Vejmelkova D."/>
            <person name="Kostrikina N.A."/>
            <person name="Kleerebezem R."/>
            <person name="Rijpstra W.I."/>
            <person name="Damste J.S."/>
            <person name="Le Paslier D."/>
            <person name="Muyzer G."/>
            <person name="Wagner M."/>
            <person name="van Loosdrecht M.C."/>
            <person name="Daims H."/>
        </authorList>
    </citation>
    <scope>NUCLEOTIDE SEQUENCE [LARGE SCALE GENOMIC DNA]</scope>
    <source>
        <strain evidence="2">none</strain>
    </source>
</reference>
<gene>
    <name evidence="1" type="ORF">NITHO_3510004</name>
</gene>
<sequence>MTVEIRLVVVDRTGGKSWHRWGYWLRSEGKTPNLLLAPSIPANVMGRRCRVQPIMTRARWARFAIIVPDSRMSGRG</sequence>
<keyword evidence="2" id="KW-1185">Reference proteome</keyword>